<gene>
    <name evidence="4" type="ORF">ACFFGN_06630</name>
</gene>
<dbReference type="Proteomes" id="UP001589890">
    <property type="component" value="Unassembled WGS sequence"/>
</dbReference>
<reference evidence="4 5" key="1">
    <citation type="submission" date="2024-09" db="EMBL/GenBank/DDBJ databases">
        <authorList>
            <person name="Sun Q."/>
            <person name="Mori K."/>
        </authorList>
    </citation>
    <scope>NUCLEOTIDE SEQUENCE [LARGE SCALE GENOMIC DNA]</scope>
    <source>
        <strain evidence="4 5">CGMCC 1.15906</strain>
    </source>
</reference>
<accession>A0ABV6QGG6</accession>
<feature type="region of interest" description="Disordered" evidence="1">
    <location>
        <begin position="63"/>
        <end position="92"/>
    </location>
</feature>
<dbReference type="InterPro" id="IPR027381">
    <property type="entry name" value="LytR/CpsA/Psr_C"/>
</dbReference>
<feature type="compositionally biased region" description="Low complexity" evidence="1">
    <location>
        <begin position="63"/>
        <end position="88"/>
    </location>
</feature>
<dbReference type="RefSeq" id="WP_380044430.1">
    <property type="nucleotide sequence ID" value="NZ_JBHLTC010000006.1"/>
</dbReference>
<evidence type="ECO:0000256" key="1">
    <source>
        <dbReference type="SAM" id="MobiDB-lite"/>
    </source>
</evidence>
<feature type="transmembrane region" description="Helical" evidence="2">
    <location>
        <begin position="16"/>
        <end position="37"/>
    </location>
</feature>
<proteinExistence type="predicted"/>
<keyword evidence="2" id="KW-1133">Transmembrane helix</keyword>
<sequence length="180" mass="18829">MTPADGARTRDERGQVLSSLVAVAAVVAIVAGLLFLFGTRGSESAAKPPPSVVKTTTTVSVSVTPAPTPSASATARVTPAATPTVSVPVDRRPPVEVYNNTRRKGLAQQVADKARADGWKVAGLDNWKGKIVTSTVYYPPGMQAEAQQLATTLGVARIKDSLENMKSDRLTVILTADYPG</sequence>
<keyword evidence="2" id="KW-0472">Membrane</keyword>
<protein>
    <submittedName>
        <fullName evidence="4">LytR C-terminal domain-containing protein</fullName>
    </submittedName>
</protein>
<keyword evidence="2" id="KW-0812">Transmembrane</keyword>
<name>A0ABV6QGG6_9ACTN</name>
<evidence type="ECO:0000256" key="2">
    <source>
        <dbReference type="SAM" id="Phobius"/>
    </source>
</evidence>
<dbReference type="EMBL" id="JBHLTC010000006">
    <property type="protein sequence ID" value="MFC0623729.1"/>
    <property type="molecule type" value="Genomic_DNA"/>
</dbReference>
<dbReference type="Gene3D" id="3.30.70.2390">
    <property type="match status" value="1"/>
</dbReference>
<feature type="domain" description="LytR/CpsA/Psr regulator C-terminal" evidence="3">
    <location>
        <begin position="94"/>
        <end position="178"/>
    </location>
</feature>
<evidence type="ECO:0000313" key="4">
    <source>
        <dbReference type="EMBL" id="MFC0623729.1"/>
    </source>
</evidence>
<keyword evidence="5" id="KW-1185">Reference proteome</keyword>
<evidence type="ECO:0000313" key="5">
    <source>
        <dbReference type="Proteomes" id="UP001589890"/>
    </source>
</evidence>
<comment type="caution">
    <text evidence="4">The sequence shown here is derived from an EMBL/GenBank/DDBJ whole genome shotgun (WGS) entry which is preliminary data.</text>
</comment>
<evidence type="ECO:0000259" key="3">
    <source>
        <dbReference type="Pfam" id="PF13399"/>
    </source>
</evidence>
<dbReference type="Pfam" id="PF13399">
    <property type="entry name" value="LytR_C"/>
    <property type="match status" value="1"/>
</dbReference>
<organism evidence="4 5">
    <name type="scientific">Kribbella deserti</name>
    <dbReference type="NCBI Taxonomy" id="1926257"/>
    <lineage>
        <taxon>Bacteria</taxon>
        <taxon>Bacillati</taxon>
        <taxon>Actinomycetota</taxon>
        <taxon>Actinomycetes</taxon>
        <taxon>Propionibacteriales</taxon>
        <taxon>Kribbellaceae</taxon>
        <taxon>Kribbella</taxon>
    </lineage>
</organism>